<dbReference type="EMBL" id="CP047045">
    <property type="protein sequence ID" value="QGZ97089.1"/>
    <property type="molecule type" value="Genomic_DNA"/>
</dbReference>
<comment type="catalytic activity">
    <reaction evidence="4">
        <text>an aldehyde + NAD(+) + H2O = a carboxylate + NADH + 2 H(+)</text>
        <dbReference type="Rhea" id="RHEA:16185"/>
        <dbReference type="ChEBI" id="CHEBI:15377"/>
        <dbReference type="ChEBI" id="CHEBI:15378"/>
        <dbReference type="ChEBI" id="CHEBI:17478"/>
        <dbReference type="ChEBI" id="CHEBI:29067"/>
        <dbReference type="ChEBI" id="CHEBI:57540"/>
        <dbReference type="ChEBI" id="CHEBI:57945"/>
        <dbReference type="EC" id="1.2.1.3"/>
    </reaction>
</comment>
<name>A0A6I6MR32_9CAUL</name>
<evidence type="ECO:0000256" key="4">
    <source>
        <dbReference type="ARBA" id="ARBA00049194"/>
    </source>
</evidence>
<evidence type="ECO:0000256" key="3">
    <source>
        <dbReference type="ARBA" id="ARBA00024226"/>
    </source>
</evidence>
<evidence type="ECO:0000313" key="9">
    <source>
        <dbReference type="Proteomes" id="UP000431269"/>
    </source>
</evidence>
<comment type="similarity">
    <text evidence="1 6">Belongs to the aldehyde dehydrogenase family.</text>
</comment>
<dbReference type="PANTHER" id="PTHR42804">
    <property type="entry name" value="ALDEHYDE DEHYDROGENASE"/>
    <property type="match status" value="1"/>
</dbReference>
<dbReference type="PROSITE" id="PS00687">
    <property type="entry name" value="ALDEHYDE_DEHYDR_GLU"/>
    <property type="match status" value="1"/>
</dbReference>
<feature type="active site" evidence="5">
    <location>
        <position position="246"/>
    </location>
</feature>
<dbReference type="FunFam" id="3.40.605.10:FF:000007">
    <property type="entry name" value="NAD/NADP-dependent betaine aldehyde dehydrogenase"/>
    <property type="match status" value="1"/>
</dbReference>
<dbReference type="GO" id="GO:0004029">
    <property type="term" value="F:aldehyde dehydrogenase (NAD+) activity"/>
    <property type="evidence" value="ECO:0007669"/>
    <property type="project" value="UniProtKB-EC"/>
</dbReference>
<dbReference type="AlphaFoldDB" id="A0A6I6MR32"/>
<feature type="domain" description="Aldehyde dehydrogenase" evidence="7">
    <location>
        <begin position="13"/>
        <end position="469"/>
    </location>
</feature>
<dbReference type="Pfam" id="PF00171">
    <property type="entry name" value="Aldedh"/>
    <property type="match status" value="1"/>
</dbReference>
<dbReference type="InterPro" id="IPR016160">
    <property type="entry name" value="Ald_DH_CS_CYS"/>
</dbReference>
<gene>
    <name evidence="8" type="primary">ald_2</name>
    <name evidence="8" type="ORF">DSM104635_03955</name>
</gene>
<dbReference type="PANTHER" id="PTHR42804:SF1">
    <property type="entry name" value="ALDEHYDE DEHYDROGENASE-RELATED"/>
    <property type="match status" value="1"/>
</dbReference>
<reference evidence="9" key="1">
    <citation type="submission" date="2019-12" db="EMBL/GenBank/DDBJ databases">
        <title>Complete genome of Terracaulis silvestris 0127_4.</title>
        <authorList>
            <person name="Vieira S."/>
            <person name="Riedel T."/>
            <person name="Sproer C."/>
            <person name="Pascual J."/>
            <person name="Boedeker C."/>
            <person name="Overmann J."/>
        </authorList>
    </citation>
    <scope>NUCLEOTIDE SEQUENCE [LARGE SCALE GENOMIC DNA]</scope>
    <source>
        <strain evidence="9">0127_4</strain>
    </source>
</reference>
<dbReference type="FunFam" id="3.40.309.10:FF:000012">
    <property type="entry name" value="Betaine aldehyde dehydrogenase"/>
    <property type="match status" value="1"/>
</dbReference>
<organism evidence="8 9">
    <name type="scientific">Terricaulis silvestris</name>
    <dbReference type="NCBI Taxonomy" id="2686094"/>
    <lineage>
        <taxon>Bacteria</taxon>
        <taxon>Pseudomonadati</taxon>
        <taxon>Pseudomonadota</taxon>
        <taxon>Alphaproteobacteria</taxon>
        <taxon>Caulobacterales</taxon>
        <taxon>Caulobacteraceae</taxon>
        <taxon>Terricaulis</taxon>
    </lineage>
</organism>
<dbReference type="PROSITE" id="PS00070">
    <property type="entry name" value="ALDEHYDE_DEHYDR_CYS"/>
    <property type="match status" value="1"/>
</dbReference>
<evidence type="ECO:0000256" key="1">
    <source>
        <dbReference type="ARBA" id="ARBA00009986"/>
    </source>
</evidence>
<dbReference type="InterPro" id="IPR016162">
    <property type="entry name" value="Ald_DH_N"/>
</dbReference>
<keyword evidence="2 6" id="KW-0560">Oxidoreductase</keyword>
<sequence length="479" mass="50697">MREQLNFYIDGKWVAPAKARTHDVINPANEEPVGRISLGSAADVDKAVAAARKAFATWSVTTVDERKAILDKIIAIYQRRMGEMAETISMEMGAPMPIATQQQAPAGIGYLIDARKQLDTFDFEYDYGKGRRILKEAIGVIGMITPWNWPMNQIGAKVGPALAAGCTMVLKPSELAPLNAILFAEILDEAGVPPGVFNLVNGDGPGVGNALSSHPDVDMLSFTGSTRAGTSVMQNAAVGIKKVALELGGKSPNIILDDADLPQAVARGMLHMANNTGQSCNAPSRMLAPKSKYDEVVAIAAKTAQSIKVRAPADAEGSDIGPLANANQFQKVQGLIQKGIDEGARLVAGGVGRPDGLKSGYYVKPTVFADVNNNMTIAREEIFGPVLVIIPYETEEEAVRIANDTPYGLAAYVQGSEGRARKVARQLRAGMVHINGAQGGLGSPFGGYKQSGIGREGGAFGVEEFLEVKGAYGWGEQTA</sequence>
<evidence type="ECO:0000259" key="7">
    <source>
        <dbReference type="Pfam" id="PF00171"/>
    </source>
</evidence>
<dbReference type="InterPro" id="IPR016163">
    <property type="entry name" value="Ald_DH_C"/>
</dbReference>
<dbReference type="Gene3D" id="3.40.605.10">
    <property type="entry name" value="Aldehyde Dehydrogenase, Chain A, domain 1"/>
    <property type="match status" value="1"/>
</dbReference>
<accession>A0A6I6MR32</accession>
<protein>
    <recommendedName>
        <fullName evidence="3">aldehyde dehydrogenase (NAD(+))</fullName>
        <ecNumber evidence="3">1.2.1.3</ecNumber>
    </recommendedName>
</protein>
<dbReference type="Gene3D" id="3.40.309.10">
    <property type="entry name" value="Aldehyde Dehydrogenase, Chain A, domain 2"/>
    <property type="match status" value="1"/>
</dbReference>
<dbReference type="InterPro" id="IPR015590">
    <property type="entry name" value="Aldehyde_DH_dom"/>
</dbReference>
<dbReference type="SUPFAM" id="SSF53720">
    <property type="entry name" value="ALDH-like"/>
    <property type="match status" value="1"/>
</dbReference>
<dbReference type="InterPro" id="IPR016161">
    <property type="entry name" value="Ald_DH/histidinol_DH"/>
</dbReference>
<evidence type="ECO:0000313" key="8">
    <source>
        <dbReference type="EMBL" id="QGZ97089.1"/>
    </source>
</evidence>
<evidence type="ECO:0000256" key="5">
    <source>
        <dbReference type="PROSITE-ProRule" id="PRU10007"/>
    </source>
</evidence>
<keyword evidence="9" id="KW-1185">Reference proteome</keyword>
<evidence type="ECO:0000256" key="6">
    <source>
        <dbReference type="RuleBase" id="RU003345"/>
    </source>
</evidence>
<proteinExistence type="inferred from homology"/>
<dbReference type="Proteomes" id="UP000431269">
    <property type="component" value="Chromosome"/>
</dbReference>
<dbReference type="RefSeq" id="WP_158767914.1">
    <property type="nucleotide sequence ID" value="NZ_CP047045.1"/>
</dbReference>
<dbReference type="KEGG" id="tsv:DSM104635_03955"/>
<dbReference type="CDD" id="cd07138">
    <property type="entry name" value="ALDH_CddD_SSP0762"/>
    <property type="match status" value="1"/>
</dbReference>
<dbReference type="InterPro" id="IPR029510">
    <property type="entry name" value="Ald_DH_CS_GLU"/>
</dbReference>
<evidence type="ECO:0000256" key="2">
    <source>
        <dbReference type="ARBA" id="ARBA00023002"/>
    </source>
</evidence>
<dbReference type="EC" id="1.2.1.3" evidence="3"/>